<comment type="caution">
    <text evidence="4">The sequence shown here is derived from an EMBL/GenBank/DDBJ whole genome shotgun (WGS) entry which is preliminary data.</text>
</comment>
<evidence type="ECO:0000259" key="3">
    <source>
        <dbReference type="Pfam" id="PF22022"/>
    </source>
</evidence>
<feature type="domain" description="Phage integrase central" evidence="3">
    <location>
        <begin position="26"/>
        <end position="64"/>
    </location>
</feature>
<proteinExistence type="predicted"/>
<dbReference type="InterPro" id="IPR053876">
    <property type="entry name" value="Phage_int_M"/>
</dbReference>
<keyword evidence="5" id="KW-1185">Reference proteome</keyword>
<dbReference type="EMBL" id="JACSGR010000002">
    <property type="protein sequence ID" value="MBH5328635.1"/>
    <property type="molecule type" value="Genomic_DNA"/>
</dbReference>
<accession>A0ABS0N8K8</accession>
<sequence>MAQGQDPAAAKQQAKQERQAALQNTFEAVAKRWHADNLHRWQPVHAERILADMQKDVFPTSGKCRWPK</sequence>
<name>A0ABS0N8K8_9NEIS</name>
<reference evidence="4 5" key="1">
    <citation type="submission" date="2020-09" db="EMBL/GenBank/DDBJ databases">
        <title>Eikenella S3660 sp. nov., isolated from a throat swab.</title>
        <authorList>
            <person name="Buhl M."/>
        </authorList>
    </citation>
    <scope>NUCLEOTIDE SEQUENCE [LARGE SCALE GENOMIC DNA]</scope>
    <source>
        <strain evidence="4 5">S3360</strain>
    </source>
</reference>
<evidence type="ECO:0000313" key="4">
    <source>
        <dbReference type="EMBL" id="MBH5328635.1"/>
    </source>
</evidence>
<keyword evidence="1" id="KW-0238">DNA-binding</keyword>
<dbReference type="Gene3D" id="1.10.150.130">
    <property type="match status" value="1"/>
</dbReference>
<dbReference type="Pfam" id="PF22022">
    <property type="entry name" value="Phage_int_M"/>
    <property type="match status" value="1"/>
</dbReference>
<organism evidence="4 5">
    <name type="scientific">Eikenella glucosivorans</name>
    <dbReference type="NCBI Taxonomy" id="2766967"/>
    <lineage>
        <taxon>Bacteria</taxon>
        <taxon>Pseudomonadati</taxon>
        <taxon>Pseudomonadota</taxon>
        <taxon>Betaproteobacteria</taxon>
        <taxon>Neisseriales</taxon>
        <taxon>Neisseriaceae</taxon>
        <taxon>Eikenella</taxon>
    </lineage>
</organism>
<evidence type="ECO:0000313" key="5">
    <source>
        <dbReference type="Proteomes" id="UP000768471"/>
    </source>
</evidence>
<protein>
    <recommendedName>
        <fullName evidence="3">Phage integrase central domain-containing protein</fullName>
    </recommendedName>
</protein>
<feature type="region of interest" description="Disordered" evidence="2">
    <location>
        <begin position="1"/>
        <end position="20"/>
    </location>
</feature>
<evidence type="ECO:0000256" key="2">
    <source>
        <dbReference type="SAM" id="MobiDB-lite"/>
    </source>
</evidence>
<dbReference type="Proteomes" id="UP000768471">
    <property type="component" value="Unassembled WGS sequence"/>
</dbReference>
<dbReference type="InterPro" id="IPR010998">
    <property type="entry name" value="Integrase_recombinase_N"/>
</dbReference>
<gene>
    <name evidence="4" type="ORF">H9Q10_02985</name>
</gene>
<evidence type="ECO:0000256" key="1">
    <source>
        <dbReference type="ARBA" id="ARBA00023125"/>
    </source>
</evidence>